<dbReference type="SMART" id="SM00345">
    <property type="entry name" value="HTH_GNTR"/>
    <property type="match status" value="1"/>
</dbReference>
<evidence type="ECO:0000256" key="4">
    <source>
        <dbReference type="SAM" id="MobiDB-lite"/>
    </source>
</evidence>
<dbReference type="Gene3D" id="1.20.120.530">
    <property type="entry name" value="GntR ligand-binding domain-like"/>
    <property type="match status" value="1"/>
</dbReference>
<proteinExistence type="predicted"/>
<feature type="domain" description="HTH gntR-type" evidence="5">
    <location>
        <begin position="145"/>
        <end position="212"/>
    </location>
</feature>
<dbReference type="GO" id="GO:0003700">
    <property type="term" value="F:DNA-binding transcription factor activity"/>
    <property type="evidence" value="ECO:0007669"/>
    <property type="project" value="InterPro"/>
</dbReference>
<sequence length="362" mass="39251">MRERRVQSGRRSGVERDADLGQVLAGGAGSGRTVRGAARHGQRCGGDDGEQPPGAQNTTLDHLGPHSRSRCLPGRPTVSDCMLHVNRATSLFNFSVFPGHSYRHVPRLAKQAWFACNIAITGPGGTGLEGARQVTNELDSMPRRSRTADDVYERLRAAILNRELTAGTRLSVPSLAEDLGFSRSPVREAVQRLVQAGLATEEVHRGAVVAALDVSSVLSLYELREALEGMAARLACERATEQEITEMGALLEEHSRALHADAHDRHVALDMEFHARIRAAARNEHLRASLERVQDMVALAMMAADTSWHQQALLEHQAIYAAIRQGPPETAEAVARAHISRIRHSLASRHGETGAREAGGTA</sequence>
<dbReference type="CDD" id="cd07377">
    <property type="entry name" value="WHTH_GntR"/>
    <property type="match status" value="1"/>
</dbReference>
<dbReference type="STRING" id="1220554.GCA_001552135_01050"/>
<dbReference type="GO" id="GO:0003677">
    <property type="term" value="F:DNA binding"/>
    <property type="evidence" value="ECO:0007669"/>
    <property type="project" value="UniProtKB-KW"/>
</dbReference>
<dbReference type="SMART" id="SM00895">
    <property type="entry name" value="FCD"/>
    <property type="match status" value="1"/>
</dbReference>
<dbReference type="InterPro" id="IPR000524">
    <property type="entry name" value="Tscrpt_reg_HTH_GntR"/>
</dbReference>
<comment type="caution">
    <text evidence="6">The sequence shown here is derived from an EMBL/GenBank/DDBJ whole genome shotgun (WGS) entry which is preliminary data.</text>
</comment>
<evidence type="ECO:0000256" key="2">
    <source>
        <dbReference type="ARBA" id="ARBA00023125"/>
    </source>
</evidence>
<keyword evidence="2" id="KW-0238">DNA-binding</keyword>
<name>A0A5D0NBP2_9ACTN</name>
<feature type="region of interest" description="Disordered" evidence="4">
    <location>
        <begin position="1"/>
        <end position="71"/>
    </location>
</feature>
<dbReference type="PANTHER" id="PTHR43537:SF5">
    <property type="entry name" value="UXU OPERON TRANSCRIPTIONAL REGULATOR"/>
    <property type="match status" value="1"/>
</dbReference>
<keyword evidence="7" id="KW-1185">Reference proteome</keyword>
<dbReference type="EMBL" id="VSFG01000009">
    <property type="protein sequence ID" value="TYB41860.1"/>
    <property type="molecule type" value="Genomic_DNA"/>
</dbReference>
<evidence type="ECO:0000256" key="1">
    <source>
        <dbReference type="ARBA" id="ARBA00023015"/>
    </source>
</evidence>
<dbReference type="PANTHER" id="PTHR43537">
    <property type="entry name" value="TRANSCRIPTIONAL REGULATOR, GNTR FAMILY"/>
    <property type="match status" value="1"/>
</dbReference>
<dbReference type="Proteomes" id="UP000323380">
    <property type="component" value="Unassembled WGS sequence"/>
</dbReference>
<dbReference type="InterPro" id="IPR011711">
    <property type="entry name" value="GntR_C"/>
</dbReference>
<dbReference type="SUPFAM" id="SSF48008">
    <property type="entry name" value="GntR ligand-binding domain-like"/>
    <property type="match status" value="1"/>
</dbReference>
<feature type="compositionally biased region" description="Basic and acidic residues" evidence="4">
    <location>
        <begin position="1"/>
        <end position="19"/>
    </location>
</feature>
<dbReference type="Gene3D" id="1.10.10.10">
    <property type="entry name" value="Winged helix-like DNA-binding domain superfamily/Winged helix DNA-binding domain"/>
    <property type="match status" value="1"/>
</dbReference>
<keyword evidence="1" id="KW-0805">Transcription regulation</keyword>
<dbReference type="InterPro" id="IPR008920">
    <property type="entry name" value="TF_FadR/GntR_C"/>
</dbReference>
<gene>
    <name evidence="6" type="ORF">FXF69_33555</name>
</gene>
<evidence type="ECO:0000313" key="7">
    <source>
        <dbReference type="Proteomes" id="UP000323380"/>
    </source>
</evidence>
<keyword evidence="3" id="KW-0804">Transcription</keyword>
<dbReference type="Pfam" id="PF00392">
    <property type="entry name" value="GntR"/>
    <property type="match status" value="1"/>
</dbReference>
<dbReference type="SUPFAM" id="SSF46785">
    <property type="entry name" value="Winged helix' DNA-binding domain"/>
    <property type="match status" value="1"/>
</dbReference>
<dbReference type="PROSITE" id="PS50949">
    <property type="entry name" value="HTH_GNTR"/>
    <property type="match status" value="1"/>
</dbReference>
<dbReference type="InterPro" id="IPR036390">
    <property type="entry name" value="WH_DNA-bd_sf"/>
</dbReference>
<dbReference type="AlphaFoldDB" id="A0A5D0NBP2"/>
<organism evidence="6 7">
    <name type="scientific">Actinomadura chibensis</name>
    <dbReference type="NCBI Taxonomy" id="392828"/>
    <lineage>
        <taxon>Bacteria</taxon>
        <taxon>Bacillati</taxon>
        <taxon>Actinomycetota</taxon>
        <taxon>Actinomycetes</taxon>
        <taxon>Streptosporangiales</taxon>
        <taxon>Thermomonosporaceae</taxon>
        <taxon>Actinomadura</taxon>
    </lineage>
</organism>
<dbReference type="InterPro" id="IPR036388">
    <property type="entry name" value="WH-like_DNA-bd_sf"/>
</dbReference>
<accession>A0A5D0NBP2</accession>
<reference evidence="6 7" key="1">
    <citation type="submission" date="2019-08" db="EMBL/GenBank/DDBJ databases">
        <title>Actinomadura sp. nov. CYP1-5 isolated from mountain soil.</title>
        <authorList>
            <person name="Songsumanus A."/>
            <person name="Kuncharoen N."/>
            <person name="Kudo T."/>
            <person name="Yuki M."/>
            <person name="Igarashi Y."/>
            <person name="Tanasupawat S."/>
        </authorList>
    </citation>
    <scope>NUCLEOTIDE SEQUENCE [LARGE SCALE GENOMIC DNA]</scope>
    <source>
        <strain evidence="6 7">JCM 14158</strain>
    </source>
</reference>
<evidence type="ECO:0000256" key="3">
    <source>
        <dbReference type="ARBA" id="ARBA00023163"/>
    </source>
</evidence>
<evidence type="ECO:0000259" key="5">
    <source>
        <dbReference type="PROSITE" id="PS50949"/>
    </source>
</evidence>
<evidence type="ECO:0000313" key="6">
    <source>
        <dbReference type="EMBL" id="TYB41860.1"/>
    </source>
</evidence>
<protein>
    <submittedName>
        <fullName evidence="6">GntR family transcriptional regulator</fullName>
    </submittedName>
</protein>
<dbReference type="Pfam" id="PF07729">
    <property type="entry name" value="FCD"/>
    <property type="match status" value="1"/>
</dbReference>